<reference evidence="1 2" key="1">
    <citation type="submission" date="2019-12" db="EMBL/GenBank/DDBJ databases">
        <authorList>
            <person name="Alioto T."/>
            <person name="Alioto T."/>
            <person name="Gomez Garrido J."/>
        </authorList>
    </citation>
    <scope>NUCLEOTIDE SEQUENCE [LARGE SCALE GENOMIC DNA]</scope>
</reference>
<dbReference type="PANTHER" id="PTHR47926:SF347">
    <property type="entry name" value="PENTATRICOPEPTIDE REPEAT-CONTAINING PROTEIN"/>
    <property type="match status" value="1"/>
</dbReference>
<dbReference type="Gene3D" id="1.25.40.10">
    <property type="entry name" value="Tetratricopeptide repeat domain"/>
    <property type="match status" value="1"/>
</dbReference>
<evidence type="ECO:0000313" key="2">
    <source>
        <dbReference type="Proteomes" id="UP000594638"/>
    </source>
</evidence>
<dbReference type="GO" id="GO:0009451">
    <property type="term" value="P:RNA modification"/>
    <property type="evidence" value="ECO:0007669"/>
    <property type="project" value="InterPro"/>
</dbReference>
<dbReference type="AlphaFoldDB" id="A0A8S0TTB3"/>
<dbReference type="PANTHER" id="PTHR47926">
    <property type="entry name" value="PENTATRICOPEPTIDE REPEAT-CONTAINING PROTEIN"/>
    <property type="match status" value="1"/>
</dbReference>
<dbReference type="Proteomes" id="UP000594638">
    <property type="component" value="Unassembled WGS sequence"/>
</dbReference>
<name>A0A8S0TTB3_OLEEU</name>
<dbReference type="EMBL" id="CACTIH010007288">
    <property type="protein sequence ID" value="CAA3007962.1"/>
    <property type="molecule type" value="Genomic_DNA"/>
</dbReference>
<proteinExistence type="predicted"/>
<evidence type="ECO:0000313" key="1">
    <source>
        <dbReference type="EMBL" id="CAA3007962.1"/>
    </source>
</evidence>
<dbReference type="GO" id="GO:0003723">
    <property type="term" value="F:RNA binding"/>
    <property type="evidence" value="ECO:0007669"/>
    <property type="project" value="InterPro"/>
</dbReference>
<protein>
    <recommendedName>
        <fullName evidence="3">Pentatricopeptide repeat-containing protein</fullName>
    </recommendedName>
</protein>
<accession>A0A8S0TTB3</accession>
<keyword evidence="2" id="KW-1185">Reference proteome</keyword>
<dbReference type="OrthoDB" id="185373at2759"/>
<dbReference type="InterPro" id="IPR011990">
    <property type="entry name" value="TPR-like_helical_dom_sf"/>
</dbReference>
<comment type="caution">
    <text evidence="1">The sequence shown here is derived from an EMBL/GenBank/DDBJ whole genome shotgun (WGS) entry which is preliminary data.</text>
</comment>
<evidence type="ECO:0008006" key="3">
    <source>
        <dbReference type="Google" id="ProtNLM"/>
    </source>
</evidence>
<dbReference type="InterPro" id="IPR046960">
    <property type="entry name" value="PPR_At4g14850-like_plant"/>
</dbReference>
<sequence length="122" mass="13807">MLDFGTWPDKYTFPYVIKACGGLRSIKLGMYIHGLIKDLGFEMDVYVGSALVKFYADNDCIETAHRLFDKLPHWNSVLWNVMLNGFAKCGDSVDNVIDILTQIVEHPPSQYSLEMPLTLMAS</sequence>
<organism evidence="1 2">
    <name type="scientific">Olea europaea subsp. europaea</name>
    <dbReference type="NCBI Taxonomy" id="158383"/>
    <lineage>
        <taxon>Eukaryota</taxon>
        <taxon>Viridiplantae</taxon>
        <taxon>Streptophyta</taxon>
        <taxon>Embryophyta</taxon>
        <taxon>Tracheophyta</taxon>
        <taxon>Spermatophyta</taxon>
        <taxon>Magnoliopsida</taxon>
        <taxon>eudicotyledons</taxon>
        <taxon>Gunneridae</taxon>
        <taxon>Pentapetalae</taxon>
        <taxon>asterids</taxon>
        <taxon>lamiids</taxon>
        <taxon>Lamiales</taxon>
        <taxon>Oleaceae</taxon>
        <taxon>Oleeae</taxon>
        <taxon>Olea</taxon>
    </lineage>
</organism>
<gene>
    <name evidence="1" type="ORF">OLEA9_A109451</name>
</gene>
<dbReference type="Gramene" id="OE9A109451T3">
    <property type="protein sequence ID" value="OE9A109451C3"/>
    <property type="gene ID" value="OE9A109451"/>
</dbReference>